<accession>A0A1H5WKV8</accession>
<organism evidence="2 3">
    <name type="scientific">Marinobacterium lutimaris</name>
    <dbReference type="NCBI Taxonomy" id="568106"/>
    <lineage>
        <taxon>Bacteria</taxon>
        <taxon>Pseudomonadati</taxon>
        <taxon>Pseudomonadota</taxon>
        <taxon>Gammaproteobacteria</taxon>
        <taxon>Oceanospirillales</taxon>
        <taxon>Oceanospirillaceae</taxon>
        <taxon>Marinobacterium</taxon>
    </lineage>
</organism>
<evidence type="ECO:0000256" key="1">
    <source>
        <dbReference type="SAM" id="MobiDB-lite"/>
    </source>
</evidence>
<dbReference type="Proteomes" id="UP000236745">
    <property type="component" value="Unassembled WGS sequence"/>
</dbReference>
<evidence type="ECO:0000313" key="3">
    <source>
        <dbReference type="Proteomes" id="UP000236745"/>
    </source>
</evidence>
<proteinExistence type="predicted"/>
<sequence length="37" mass="4023">MDTHFLPMARMEQREPSVSKGSKVTTGADPRNVCSAS</sequence>
<feature type="region of interest" description="Disordered" evidence="1">
    <location>
        <begin position="1"/>
        <end position="37"/>
    </location>
</feature>
<dbReference type="AlphaFoldDB" id="A0A1H5WKV8"/>
<reference evidence="2 3" key="1">
    <citation type="submission" date="2016-10" db="EMBL/GenBank/DDBJ databases">
        <authorList>
            <person name="de Groot N.N."/>
        </authorList>
    </citation>
    <scope>NUCLEOTIDE SEQUENCE [LARGE SCALE GENOMIC DNA]</scope>
    <source>
        <strain evidence="2 3">DSM 22012</strain>
    </source>
</reference>
<evidence type="ECO:0000313" key="2">
    <source>
        <dbReference type="EMBL" id="SEF99567.1"/>
    </source>
</evidence>
<gene>
    <name evidence="2" type="ORF">SAMN05444390_1011070</name>
</gene>
<keyword evidence="3" id="KW-1185">Reference proteome</keyword>
<protein>
    <submittedName>
        <fullName evidence="2">Uncharacterized protein</fullName>
    </submittedName>
</protein>
<dbReference type="EMBL" id="FNVQ01000001">
    <property type="protein sequence ID" value="SEF99567.1"/>
    <property type="molecule type" value="Genomic_DNA"/>
</dbReference>
<name>A0A1H5WKV8_9GAMM</name>